<protein>
    <recommendedName>
        <fullName evidence="5">Elongator complex protein 5</fullName>
    </recommendedName>
</protein>
<dbReference type="GO" id="GO:0005634">
    <property type="term" value="C:nucleus"/>
    <property type="evidence" value="ECO:0007669"/>
    <property type="project" value="UniProtKB-SubCell"/>
</dbReference>
<evidence type="ECO:0000256" key="8">
    <source>
        <dbReference type="ARBA" id="ARBA00023242"/>
    </source>
</evidence>
<dbReference type="GO" id="GO:0033588">
    <property type="term" value="C:elongator holoenzyme complex"/>
    <property type="evidence" value="ECO:0007669"/>
    <property type="project" value="InterPro"/>
</dbReference>
<evidence type="ECO:0000313" key="10">
    <source>
        <dbReference type="EnsemblMetazoa" id="ACHR007139-PA"/>
    </source>
</evidence>
<proteinExistence type="inferred from homology"/>
<comment type="pathway">
    <text evidence="3">tRNA modification; 5-methoxycarbonylmethyl-2-thiouridine-tRNA biosynthesis.</text>
</comment>
<evidence type="ECO:0000256" key="2">
    <source>
        <dbReference type="ARBA" id="ARBA00004496"/>
    </source>
</evidence>
<dbReference type="AlphaFoldDB" id="A0A182K8Q3"/>
<evidence type="ECO:0000256" key="4">
    <source>
        <dbReference type="ARBA" id="ARBA00009567"/>
    </source>
</evidence>
<feature type="region of interest" description="Disordered" evidence="9">
    <location>
        <begin position="224"/>
        <end position="244"/>
    </location>
</feature>
<keyword evidence="6" id="KW-0963">Cytoplasm</keyword>
<evidence type="ECO:0000256" key="1">
    <source>
        <dbReference type="ARBA" id="ARBA00004123"/>
    </source>
</evidence>
<dbReference type="GO" id="GO:0000049">
    <property type="term" value="F:tRNA binding"/>
    <property type="evidence" value="ECO:0007669"/>
    <property type="project" value="TreeGrafter"/>
</dbReference>
<dbReference type="InterPro" id="IPR019519">
    <property type="entry name" value="Elp5"/>
</dbReference>
<comment type="subcellular location">
    <subcellularLocation>
        <location evidence="2">Cytoplasm</location>
    </subcellularLocation>
    <subcellularLocation>
        <location evidence="1">Nucleus</location>
    </subcellularLocation>
</comment>
<sequence length="244" mass="27613">MSVGFTRRSARTELLSARALPQQKVIAITDKLAFEPNAYKVITTWLSEQYGAKTCPTEVSSLNESSKYLLLILSKIERKFEPSKIFGYIAQCKKNATIDHVFVWIVEQKLQEAFLRPYIEHMSDSVITFEDRQHLSLLVKKITGAVTNKYYEFDPLKDSIAIVETKRTPPTKPSTASVELDPPPNPATLGTFKIDLKDEEVAAKNALTLPFEFYKTLPEGGKILYHPDAEDDLDEEDPDDDLLI</sequence>
<evidence type="ECO:0000256" key="6">
    <source>
        <dbReference type="ARBA" id="ARBA00022490"/>
    </source>
</evidence>
<reference evidence="11" key="1">
    <citation type="submission" date="2013-03" db="EMBL/GenBank/DDBJ databases">
        <title>The Genome Sequence of Anopheles christyi ACHKN1017.</title>
        <authorList>
            <consortium name="The Broad Institute Genomics Platform"/>
            <person name="Neafsey D.E."/>
            <person name="Besansky N."/>
            <person name="Walker B."/>
            <person name="Young S.K."/>
            <person name="Zeng Q."/>
            <person name="Gargeya S."/>
            <person name="Fitzgerald M."/>
            <person name="Haas B."/>
            <person name="Abouelleil A."/>
            <person name="Allen A.W."/>
            <person name="Alvarado L."/>
            <person name="Arachchi H.M."/>
            <person name="Berlin A.M."/>
            <person name="Chapman S.B."/>
            <person name="Gainer-Dewar J."/>
            <person name="Goldberg J."/>
            <person name="Griggs A."/>
            <person name="Gujja S."/>
            <person name="Hansen M."/>
            <person name="Howarth C."/>
            <person name="Imamovic A."/>
            <person name="Ireland A."/>
            <person name="Larimer J."/>
            <person name="McCowan C."/>
            <person name="Murphy C."/>
            <person name="Pearson M."/>
            <person name="Poon T.W."/>
            <person name="Priest M."/>
            <person name="Roberts A."/>
            <person name="Saif S."/>
            <person name="Shea T."/>
            <person name="Sisk P."/>
            <person name="Sykes S."/>
            <person name="Wortman J."/>
            <person name="Nusbaum C."/>
            <person name="Birren B."/>
        </authorList>
    </citation>
    <scope>NUCLEOTIDE SEQUENCE [LARGE SCALE GENOMIC DNA]</scope>
    <source>
        <strain evidence="11">ACHKN1017</strain>
    </source>
</reference>
<dbReference type="UniPathway" id="UPA00988"/>
<dbReference type="PANTHER" id="PTHR15641:SF1">
    <property type="entry name" value="ELONGATOR COMPLEX PROTEIN 5"/>
    <property type="match status" value="1"/>
</dbReference>
<dbReference type="PANTHER" id="PTHR15641">
    <property type="entry name" value="ELONGATOR COMPLEX PROTEIN 5"/>
    <property type="match status" value="1"/>
</dbReference>
<dbReference type="STRING" id="43041.A0A182K8Q3"/>
<dbReference type="GO" id="GO:0005829">
    <property type="term" value="C:cytosol"/>
    <property type="evidence" value="ECO:0007669"/>
    <property type="project" value="TreeGrafter"/>
</dbReference>
<reference evidence="10" key="2">
    <citation type="submission" date="2020-05" db="UniProtKB">
        <authorList>
            <consortium name="EnsemblMetazoa"/>
        </authorList>
    </citation>
    <scope>IDENTIFICATION</scope>
    <source>
        <strain evidence="10">ACHKN1017</strain>
    </source>
</reference>
<name>A0A182K8Q3_9DIPT</name>
<dbReference type="VEuPathDB" id="VectorBase:ACHR007139"/>
<evidence type="ECO:0000256" key="3">
    <source>
        <dbReference type="ARBA" id="ARBA00005043"/>
    </source>
</evidence>
<comment type="similarity">
    <text evidence="4">Belongs to the ELP5 family.</text>
</comment>
<dbReference type="Proteomes" id="UP000075881">
    <property type="component" value="Unassembled WGS sequence"/>
</dbReference>
<feature type="compositionally biased region" description="Acidic residues" evidence="9">
    <location>
        <begin position="229"/>
        <end position="244"/>
    </location>
</feature>
<evidence type="ECO:0000256" key="9">
    <source>
        <dbReference type="SAM" id="MobiDB-lite"/>
    </source>
</evidence>
<keyword evidence="7" id="KW-0819">tRNA processing</keyword>
<dbReference type="EnsemblMetazoa" id="ACHR007139-RA">
    <property type="protein sequence ID" value="ACHR007139-PA"/>
    <property type="gene ID" value="ACHR007139"/>
</dbReference>
<organism evidence="10 11">
    <name type="scientific">Anopheles christyi</name>
    <dbReference type="NCBI Taxonomy" id="43041"/>
    <lineage>
        <taxon>Eukaryota</taxon>
        <taxon>Metazoa</taxon>
        <taxon>Ecdysozoa</taxon>
        <taxon>Arthropoda</taxon>
        <taxon>Hexapoda</taxon>
        <taxon>Insecta</taxon>
        <taxon>Pterygota</taxon>
        <taxon>Neoptera</taxon>
        <taxon>Endopterygota</taxon>
        <taxon>Diptera</taxon>
        <taxon>Nematocera</taxon>
        <taxon>Culicoidea</taxon>
        <taxon>Culicidae</taxon>
        <taxon>Anophelinae</taxon>
        <taxon>Anopheles</taxon>
    </lineage>
</organism>
<dbReference type="GO" id="GO:0002098">
    <property type="term" value="P:tRNA wobble uridine modification"/>
    <property type="evidence" value="ECO:0007669"/>
    <property type="project" value="InterPro"/>
</dbReference>
<accession>A0A182K8Q3</accession>
<keyword evidence="8" id="KW-0539">Nucleus</keyword>
<evidence type="ECO:0000256" key="7">
    <source>
        <dbReference type="ARBA" id="ARBA00022694"/>
    </source>
</evidence>
<evidence type="ECO:0000256" key="5">
    <source>
        <dbReference type="ARBA" id="ARBA00020264"/>
    </source>
</evidence>
<evidence type="ECO:0000313" key="11">
    <source>
        <dbReference type="Proteomes" id="UP000075881"/>
    </source>
</evidence>
<keyword evidence="11" id="KW-1185">Reference proteome</keyword>